<comment type="caution">
    <text evidence="2">The sequence shown here is derived from an EMBL/GenBank/DDBJ whole genome shotgun (WGS) entry which is preliminary data.</text>
</comment>
<dbReference type="Proteomes" id="UP000663848">
    <property type="component" value="Unassembled WGS sequence"/>
</dbReference>
<dbReference type="Gene3D" id="2.60.120.10">
    <property type="entry name" value="Jelly Rolls"/>
    <property type="match status" value="1"/>
</dbReference>
<dbReference type="InterPro" id="IPR018490">
    <property type="entry name" value="cNMP-bd_dom_sf"/>
</dbReference>
<evidence type="ECO:0000313" key="7">
    <source>
        <dbReference type="Proteomes" id="UP000663873"/>
    </source>
</evidence>
<keyword evidence="7" id="KW-1185">Reference proteome</keyword>
<sequence length="155" mass="17686">MAGKDTDRIDSSEFYINPDLKKHQEFLVDDVERQKSAELVSDLKLIKILQHLDDKKYLDLTDHFQIVKFQPGTAGVFKPGKNGQTLDQVSTLSRLDCVGAVDMLFNRRYSATVTADILLSCIEMSIDMFNILIRPILEDLQSKPEEYNAFKNSDI</sequence>
<evidence type="ECO:0000313" key="4">
    <source>
        <dbReference type="EMBL" id="CAF4518015.1"/>
    </source>
</evidence>
<evidence type="ECO:0000259" key="1">
    <source>
        <dbReference type="PROSITE" id="PS50042"/>
    </source>
</evidence>
<dbReference type="AlphaFoldDB" id="A0A817PRI6"/>
<protein>
    <recommendedName>
        <fullName evidence="1">Cyclic nucleotide-binding domain-containing protein</fullName>
    </recommendedName>
</protein>
<dbReference type="Proteomes" id="UP000663873">
    <property type="component" value="Unassembled WGS sequence"/>
</dbReference>
<feature type="domain" description="Cyclic nucleotide-binding" evidence="1">
    <location>
        <begin position="72"/>
        <end position="150"/>
    </location>
</feature>
<accession>A0A817PRI6</accession>
<dbReference type="InterPro" id="IPR000595">
    <property type="entry name" value="cNMP-bd_dom"/>
</dbReference>
<dbReference type="OrthoDB" id="10002698at2759"/>
<dbReference type="PROSITE" id="PS50042">
    <property type="entry name" value="CNMP_BINDING_3"/>
    <property type="match status" value="1"/>
</dbReference>
<dbReference type="EMBL" id="CAJNXB010001568">
    <property type="protein sequence ID" value="CAF3176975.1"/>
    <property type="molecule type" value="Genomic_DNA"/>
</dbReference>
<dbReference type="SUPFAM" id="SSF51206">
    <property type="entry name" value="cAMP-binding domain-like"/>
    <property type="match status" value="1"/>
</dbReference>
<dbReference type="EMBL" id="CAJOBP010007609">
    <property type="protein sequence ID" value="CAF4518015.1"/>
    <property type="molecule type" value="Genomic_DNA"/>
</dbReference>
<dbReference type="EMBL" id="CAJOBR010002893">
    <property type="protein sequence ID" value="CAF4711009.1"/>
    <property type="molecule type" value="Genomic_DNA"/>
</dbReference>
<reference evidence="2" key="1">
    <citation type="submission" date="2021-02" db="EMBL/GenBank/DDBJ databases">
        <authorList>
            <person name="Nowell W R."/>
        </authorList>
    </citation>
    <scope>NUCLEOTIDE SEQUENCE</scope>
</reference>
<evidence type="ECO:0000313" key="2">
    <source>
        <dbReference type="EMBL" id="CAF3176975.1"/>
    </source>
</evidence>
<proteinExistence type="predicted"/>
<evidence type="ECO:0000313" key="6">
    <source>
        <dbReference type="Proteomes" id="UP000663825"/>
    </source>
</evidence>
<dbReference type="EMBL" id="CAJNYT010001079">
    <property type="protein sequence ID" value="CAF3392993.1"/>
    <property type="molecule type" value="Genomic_DNA"/>
</dbReference>
<gene>
    <name evidence="3" type="ORF">GRG538_LOCUS9292</name>
    <name evidence="5" type="ORF">QYT958_LOCUS18364</name>
    <name evidence="2" type="ORF">TIS948_LOCUS11130</name>
    <name evidence="4" type="ORF">UJA718_LOCUS27435</name>
</gene>
<dbReference type="InterPro" id="IPR014710">
    <property type="entry name" value="RmlC-like_jellyroll"/>
</dbReference>
<organism evidence="2 6">
    <name type="scientific">Rotaria socialis</name>
    <dbReference type="NCBI Taxonomy" id="392032"/>
    <lineage>
        <taxon>Eukaryota</taxon>
        <taxon>Metazoa</taxon>
        <taxon>Spiralia</taxon>
        <taxon>Gnathifera</taxon>
        <taxon>Rotifera</taxon>
        <taxon>Eurotatoria</taxon>
        <taxon>Bdelloidea</taxon>
        <taxon>Philodinida</taxon>
        <taxon>Philodinidae</taxon>
        <taxon>Rotaria</taxon>
    </lineage>
</organism>
<dbReference type="Proteomes" id="UP000663825">
    <property type="component" value="Unassembled WGS sequence"/>
</dbReference>
<name>A0A817PRI6_9BILA</name>
<dbReference type="Proteomes" id="UP000663872">
    <property type="component" value="Unassembled WGS sequence"/>
</dbReference>
<evidence type="ECO:0000313" key="5">
    <source>
        <dbReference type="EMBL" id="CAF4711009.1"/>
    </source>
</evidence>
<evidence type="ECO:0000313" key="3">
    <source>
        <dbReference type="EMBL" id="CAF3392993.1"/>
    </source>
</evidence>